<dbReference type="PROSITE" id="PS51729">
    <property type="entry name" value="GNAT_YJDJ"/>
    <property type="match status" value="1"/>
</dbReference>
<evidence type="ECO:0000313" key="3">
    <source>
        <dbReference type="EMBL" id="MDR7360001.1"/>
    </source>
</evidence>
<name>A0ABU2BMX1_9MICC</name>
<gene>
    <name evidence="3" type="ORF">J2S64_003692</name>
</gene>
<reference evidence="3 4" key="1">
    <citation type="submission" date="2023-07" db="EMBL/GenBank/DDBJ databases">
        <title>Sequencing the genomes of 1000 actinobacteria strains.</title>
        <authorList>
            <person name="Klenk H.-P."/>
        </authorList>
    </citation>
    <scope>NUCLEOTIDE SEQUENCE [LARGE SCALE GENOMIC DNA]</scope>
    <source>
        <strain evidence="3 4">DSM 20167</strain>
    </source>
</reference>
<proteinExistence type="predicted"/>
<sequence>MRVIENNREQCRYELYESGDLAGFVQYGMRENEMWVHYTQLKRRYRSEELIEELLLHVLNDVRRSRLAIMPFCLALRTLMDEKTEYAPLVPELWRQRFLGRSDPQRRPMGYVRFTGSPKRRSTAKECDTLPVPQSISRGHSSWTPPSPSDPRVNGAPANIPAT</sequence>
<evidence type="ECO:0000313" key="4">
    <source>
        <dbReference type="Proteomes" id="UP001183817"/>
    </source>
</evidence>
<dbReference type="Pfam" id="PF14542">
    <property type="entry name" value="Acetyltransf_CG"/>
    <property type="match status" value="1"/>
</dbReference>
<dbReference type="EMBL" id="JAVDYI010000001">
    <property type="protein sequence ID" value="MDR7360001.1"/>
    <property type="molecule type" value="Genomic_DNA"/>
</dbReference>
<feature type="compositionally biased region" description="Polar residues" evidence="1">
    <location>
        <begin position="132"/>
        <end position="144"/>
    </location>
</feature>
<dbReference type="Proteomes" id="UP001183817">
    <property type="component" value="Unassembled WGS sequence"/>
</dbReference>
<evidence type="ECO:0000259" key="2">
    <source>
        <dbReference type="PROSITE" id="PS51729"/>
    </source>
</evidence>
<organism evidence="3 4">
    <name type="scientific">Paeniglutamicibacter sulfureus</name>
    <dbReference type="NCBI Taxonomy" id="43666"/>
    <lineage>
        <taxon>Bacteria</taxon>
        <taxon>Bacillati</taxon>
        <taxon>Actinomycetota</taxon>
        <taxon>Actinomycetes</taxon>
        <taxon>Micrococcales</taxon>
        <taxon>Micrococcaceae</taxon>
        <taxon>Paeniglutamicibacter</taxon>
    </lineage>
</organism>
<dbReference type="InterPro" id="IPR031165">
    <property type="entry name" value="GNAT_YJDJ"/>
</dbReference>
<accession>A0ABU2BMX1</accession>
<evidence type="ECO:0000256" key="1">
    <source>
        <dbReference type="SAM" id="MobiDB-lite"/>
    </source>
</evidence>
<dbReference type="SUPFAM" id="SSF55729">
    <property type="entry name" value="Acyl-CoA N-acyltransferases (Nat)"/>
    <property type="match status" value="1"/>
</dbReference>
<dbReference type="Gene3D" id="3.40.630.30">
    <property type="match status" value="1"/>
</dbReference>
<feature type="region of interest" description="Disordered" evidence="1">
    <location>
        <begin position="109"/>
        <end position="163"/>
    </location>
</feature>
<feature type="domain" description="N-acetyltransferase" evidence="2">
    <location>
        <begin position="5"/>
        <end position="91"/>
    </location>
</feature>
<protein>
    <submittedName>
        <fullName evidence="3">GNAT family acetyltransferase</fullName>
    </submittedName>
</protein>
<keyword evidence="4" id="KW-1185">Reference proteome</keyword>
<comment type="caution">
    <text evidence="3">The sequence shown here is derived from an EMBL/GenBank/DDBJ whole genome shotgun (WGS) entry which is preliminary data.</text>
</comment>
<dbReference type="RefSeq" id="WP_310292669.1">
    <property type="nucleotide sequence ID" value="NZ_BAAAWO010000001.1"/>
</dbReference>
<dbReference type="InterPro" id="IPR016181">
    <property type="entry name" value="Acyl_CoA_acyltransferase"/>
</dbReference>